<evidence type="ECO:0000256" key="1">
    <source>
        <dbReference type="SAM" id="MobiDB-lite"/>
    </source>
</evidence>
<dbReference type="InterPro" id="IPR022033">
    <property type="entry name" value="Rav1p_C"/>
</dbReference>
<comment type="caution">
    <text evidence="3">The sequence shown here is derived from an EMBL/GenBank/DDBJ whole genome shotgun (WGS) entry which is preliminary data.</text>
</comment>
<reference evidence="3" key="1">
    <citation type="submission" date="2023-08" db="EMBL/GenBank/DDBJ databases">
        <title>Black Yeasts Isolated from many extreme environments.</title>
        <authorList>
            <person name="Coleine C."/>
            <person name="Stajich J.E."/>
            <person name="Selbmann L."/>
        </authorList>
    </citation>
    <scope>NUCLEOTIDE SEQUENCE</scope>
    <source>
        <strain evidence="3">CCFEE 5810</strain>
    </source>
</reference>
<dbReference type="AlphaFoldDB" id="A0AAN7WG37"/>
<dbReference type="InterPro" id="IPR052208">
    <property type="entry name" value="DmX-like/RAVE_component"/>
</dbReference>
<dbReference type="PANTHER" id="PTHR13950">
    <property type="entry name" value="RABCONNECTIN-RELATED"/>
    <property type="match status" value="1"/>
</dbReference>
<feature type="domain" description="RAVE complex protein Rav1 C-terminal" evidence="2">
    <location>
        <begin position="513"/>
        <end position="1097"/>
    </location>
</feature>
<dbReference type="SMART" id="SM00320">
    <property type="entry name" value="WD40"/>
    <property type="match status" value="4"/>
</dbReference>
<feature type="region of interest" description="Disordered" evidence="1">
    <location>
        <begin position="1179"/>
        <end position="1206"/>
    </location>
</feature>
<dbReference type="InterPro" id="IPR015943">
    <property type="entry name" value="WD40/YVTN_repeat-like_dom_sf"/>
</dbReference>
<dbReference type="Proteomes" id="UP001310594">
    <property type="component" value="Unassembled WGS sequence"/>
</dbReference>
<dbReference type="GO" id="GO:0043291">
    <property type="term" value="C:RAVE complex"/>
    <property type="evidence" value="ECO:0007669"/>
    <property type="project" value="TreeGrafter"/>
</dbReference>
<evidence type="ECO:0000313" key="4">
    <source>
        <dbReference type="Proteomes" id="UP001310594"/>
    </source>
</evidence>
<dbReference type="GO" id="GO:0007035">
    <property type="term" value="P:vacuolar acidification"/>
    <property type="evidence" value="ECO:0007669"/>
    <property type="project" value="TreeGrafter"/>
</dbReference>
<proteinExistence type="predicted"/>
<organism evidence="3 4">
    <name type="scientific">Elasticomyces elasticus</name>
    <dbReference type="NCBI Taxonomy" id="574655"/>
    <lineage>
        <taxon>Eukaryota</taxon>
        <taxon>Fungi</taxon>
        <taxon>Dikarya</taxon>
        <taxon>Ascomycota</taxon>
        <taxon>Pezizomycotina</taxon>
        <taxon>Dothideomycetes</taxon>
        <taxon>Dothideomycetidae</taxon>
        <taxon>Mycosphaerellales</taxon>
        <taxon>Teratosphaeriaceae</taxon>
        <taxon>Elasticomyces</taxon>
    </lineage>
</organism>
<dbReference type="SUPFAM" id="SSF50978">
    <property type="entry name" value="WD40 repeat-like"/>
    <property type="match status" value="1"/>
</dbReference>
<sequence>MPSTSPGLPTPRPQADFAQILPGAPTSSLQALATFTFRHKRYVAYISGQQLNICASPTKLIQALEFDDELIALTAESQTGTIAVACKSRVYVLEPVAEGWTRVWWEKKLRLRIEEAGDEARCLSWGNEGELLVGGSKYLSLFSTLPSSRAASPAISPVDGNDDTEERSALWYKPVASFVQYAAFCPLANLIATCGVYDRLVKIWRRLSFEEGLFDYTYLPHQGAVTHVEWRPLQEYAEERRGSGISGRHEENPELLYTIANDGLLRVWRTCGMHDQDIVILHTSIDLVSAIPQSPSLFANGSSDTQKPARYTFNIPAEHFQAAVAAAKGRLGTSKASHALEHLSEVSSKSPDVTVVMDGHGRMSAWGLHSIGHKRRSQTPGSEQAFHIAHAEDLPLKLDLDTNARFQVWFADSTFHILAHSFGGHVTWWQGDVEVFFSPSAAGQERLVRSADWNGHAHEVVGLQATDDGKGLGSRSATGEVNSWTLQADQSLIQLSKTEATTVGTGREGKDASTLPFASGVEKPSILEANDKFAALVSSDGLELTLIDLKDGYIEHKQTFKERVRYLSCYRTIHGHNLLAIAFGSDVEVFAQGRYDHQQEQETWTAISRLSISETGLHISAIEWMIGARLVIAAGNGVMVCKKVVDADGLDVKIQDRLDLGSDHGSVRIDVLELASQLNQPSPVWHPDTLSHLVGYGKPGAAVNLVHRLNERLKFWSEGDELDSHLGISHDELLVDDADDQLSGEAVQELIQQLEEKDLPLTSIDEQRRMRFVVKALAFVCEHARGLDSCALRYLFNWKLQLLLMTDEMPDKTSPNGVTNLLQALVPRMGWREIAFASHSTTQQPLLDILVLHYDNKLTWDMARSLGITAWVSDKEALAQAFEALAQSAYRQSNPPDPTNASLFFLALRRKQTLISLWRIATWHKEQRPTTNFLKRDFTLPECRTAAKKNAYALMGKRRFEYAAAFFLLADDAGSAVSLLAGQCGDAMLAIAVARLYSGDDSLTLRKLLDDRLLPTAQQDGDRWLMSWCHSTLGRKQEAADALVEPLQGVRRWHQDDPLGVVLYQQLRQTPSEHEYQAVLRAARVLRRMGMWLLAMDFVSSWTFKPAVRVELVEPGIETPTNGVHHEVPSMLEDFAAPEQPMALPVEPQDTAPPVMDEKAARHAEAAELMAKMKAKKEAAPVVNEKAQPTQFKEPDPSSLLDNFGF</sequence>
<protein>
    <submittedName>
        <fullName evidence="3">Regulator of (H+)-ATPase in vacuolar membrane</fullName>
    </submittedName>
</protein>
<dbReference type="InterPro" id="IPR001680">
    <property type="entry name" value="WD40_rpt"/>
</dbReference>
<dbReference type="InterPro" id="IPR036322">
    <property type="entry name" value="WD40_repeat_dom_sf"/>
</dbReference>
<name>A0AAN7WG37_9PEZI</name>
<accession>A0AAN7WG37</accession>
<evidence type="ECO:0000313" key="3">
    <source>
        <dbReference type="EMBL" id="KAK5706399.1"/>
    </source>
</evidence>
<dbReference type="PANTHER" id="PTHR13950:SF9">
    <property type="entry name" value="RABCONNECTIN-3A"/>
    <property type="match status" value="1"/>
</dbReference>
<dbReference type="Pfam" id="PF12234">
    <property type="entry name" value="Rav1p_C"/>
    <property type="match status" value="1"/>
</dbReference>
<dbReference type="Gene3D" id="2.130.10.10">
    <property type="entry name" value="YVTN repeat-like/Quinoprotein amine dehydrogenase"/>
    <property type="match status" value="1"/>
</dbReference>
<dbReference type="EMBL" id="JAVRQU010000002">
    <property type="protein sequence ID" value="KAK5706399.1"/>
    <property type="molecule type" value="Genomic_DNA"/>
</dbReference>
<evidence type="ECO:0000259" key="2">
    <source>
        <dbReference type="Pfam" id="PF12234"/>
    </source>
</evidence>
<gene>
    <name evidence="3" type="primary">RAV1</name>
    <name evidence="3" type="ORF">LTR97_001387</name>
</gene>